<dbReference type="SUPFAM" id="SSF57903">
    <property type="entry name" value="FYVE/PHD zinc finger"/>
    <property type="match status" value="2"/>
</dbReference>
<dbReference type="OrthoDB" id="5876363at2759"/>
<protein>
    <recommendedName>
        <fullName evidence="6">PHD-type domain-containing protein</fullName>
    </recommendedName>
</protein>
<feature type="region of interest" description="Disordered" evidence="5">
    <location>
        <begin position="347"/>
        <end position="551"/>
    </location>
</feature>
<evidence type="ECO:0000259" key="6">
    <source>
        <dbReference type="PROSITE" id="PS50016"/>
    </source>
</evidence>
<dbReference type="Proteomes" id="UP000887229">
    <property type="component" value="Unassembled WGS sequence"/>
</dbReference>
<feature type="compositionally biased region" description="Polar residues" evidence="5">
    <location>
        <begin position="644"/>
        <end position="667"/>
    </location>
</feature>
<dbReference type="InterPro" id="IPR001965">
    <property type="entry name" value="Znf_PHD"/>
</dbReference>
<proteinExistence type="predicted"/>
<evidence type="ECO:0000256" key="4">
    <source>
        <dbReference type="PROSITE-ProRule" id="PRU00146"/>
    </source>
</evidence>
<sequence>MISANSNRSMRSRFSSPAQGVEDPSTAGKGNLTTEGSRSIMDKWLEPAVQNKASHEEAGLARHGVLEGMVPLGSLPKARKTEPGSSGGVRRIILKHSNREAPSASETTAAAPAHSPVARPALPPLVEFLPPSSNRATTRKSLPTRDTSKEMEEDDEYEPRSTGRRRSVARPAPPKRGRPPTATRRSSMPSSKDSPVKQLSPTPPPLSAQAPARLSQRPPSASSTKMVYRGTEFVEKVIEAAVDEALSHHRYPTAWALRTFYDDRSEDPGFVRMVEEIFNQTADASTRKSFFEQLARRKHDGRYRNQGRDYFVPPADDGSFEPHLPKKAPYAHLILHKDHDDADHFEPREARAPKRVKPTHRASTPAQAEVAPARTPARTSTVKIKTPASRRRARKTSHSSESSLSSVEHLPSPELPDDSALVTTAAEEDDEASKPRKTRAKRASTAVGGGMGDGGDSTSPAPRGAGAAQPINTRRKALAASKQHKETFASASVSASNSPTTTTLPQSPTQDFPHHFPNGRSSGDGNSMPGLVSNPPGRGNAKDKSSSKASLKIHIPLAGSRDDAFEKRKIAKQVTNSYRGLESAIRDADDEREMTPVRSTRKTRQSTGIPPSSVAASVTASARATRSAKRTFLDELDQTEWPSSFPSAINLDGRSSTVNSRAATPTNLRPAKKQKSGLRIKSSPQKKKGGTAAGVPRTIGEAQAGAYGASREQGGENDEYCSACGNAGEMVCCDGCPRAFHFECVGINPEESLPDEWYCSECLVKGNPTHVKVHRGAFGPALNQLDKSIHRAFALPRRIQERFDGVRAGPDGEYEEVVPAKPTNNGYEEAPDYYKQIESGEPVLCHDCQLPASEGKPILSCTACPLHWHMDCMNPPLAVPPLQRTWKCPAHLDDALQEKPPLAPAHRWRKVKGAPVIIPALSRGLRNNGHIELDWGSEPEADAYDRSGWIDDQSGWKDVASFGRTFKVSATGVRLDFIEQLRTQGAGFAPPKDQQPAGRQQPYLTPPVEDITHPQPSARSIEEMQASLVLSSLSTSESRTGMEQLISALVSEADSSVLSSIADADAVNIANKELQHKDKASLRALLAHMERMGSQIRAMLGEDVTPTLPSLPDQGRSVSPDKDEEFPEMKHDSLVTEPTPPSTIDHEGGMDLD</sequence>
<feature type="compositionally biased region" description="Low complexity" evidence="5">
    <location>
        <begin position="498"/>
        <end position="510"/>
    </location>
</feature>
<feature type="compositionally biased region" description="Polar residues" evidence="5">
    <location>
        <begin position="131"/>
        <end position="145"/>
    </location>
</feature>
<dbReference type="GO" id="GO:0032221">
    <property type="term" value="C:Rpd3S complex"/>
    <property type="evidence" value="ECO:0007669"/>
    <property type="project" value="TreeGrafter"/>
</dbReference>
<feature type="compositionally biased region" description="Low complexity" evidence="5">
    <location>
        <begin position="399"/>
        <end position="412"/>
    </location>
</feature>
<dbReference type="RefSeq" id="XP_046118860.1">
    <property type="nucleotide sequence ID" value="XM_046261186.1"/>
</dbReference>
<feature type="region of interest" description="Disordered" evidence="5">
    <location>
        <begin position="644"/>
        <end position="698"/>
    </location>
</feature>
<dbReference type="GeneID" id="70292089"/>
<feature type="compositionally biased region" description="Low complexity" evidence="5">
    <location>
        <begin position="100"/>
        <end position="113"/>
    </location>
</feature>
<keyword evidence="2 4" id="KW-0863">Zinc-finger</keyword>
<dbReference type="PROSITE" id="PS50016">
    <property type="entry name" value="ZF_PHD_2"/>
    <property type="match status" value="1"/>
</dbReference>
<reference evidence="7" key="1">
    <citation type="journal article" date="2021" name="IMA Fungus">
        <title>Genomic characterization of three marine fungi, including Emericellopsis atlantica sp. nov. with signatures of a generalist lifestyle and marine biomass degradation.</title>
        <authorList>
            <person name="Hagestad O.C."/>
            <person name="Hou L."/>
            <person name="Andersen J.H."/>
            <person name="Hansen E.H."/>
            <person name="Altermark B."/>
            <person name="Li C."/>
            <person name="Kuhnert E."/>
            <person name="Cox R.J."/>
            <person name="Crous P.W."/>
            <person name="Spatafora J.W."/>
            <person name="Lail K."/>
            <person name="Amirebrahimi M."/>
            <person name="Lipzen A."/>
            <person name="Pangilinan J."/>
            <person name="Andreopoulos W."/>
            <person name="Hayes R.D."/>
            <person name="Ng V."/>
            <person name="Grigoriev I.V."/>
            <person name="Jackson S.A."/>
            <person name="Sutton T.D.S."/>
            <person name="Dobson A.D.W."/>
            <person name="Rama T."/>
        </authorList>
    </citation>
    <scope>NUCLEOTIDE SEQUENCE</scope>
    <source>
        <strain evidence="7">TS7</strain>
    </source>
</reference>
<feature type="region of interest" description="Disordered" evidence="5">
    <location>
        <begin position="986"/>
        <end position="1014"/>
    </location>
</feature>
<dbReference type="PROSITE" id="PS01359">
    <property type="entry name" value="ZF_PHD_1"/>
    <property type="match status" value="1"/>
</dbReference>
<name>A0A9P7ZN15_9HYPO</name>
<dbReference type="CDD" id="cd15535">
    <property type="entry name" value="PHD1_Rco1"/>
    <property type="match status" value="1"/>
</dbReference>
<feature type="compositionally biased region" description="Basic residues" evidence="5">
    <location>
        <begin position="670"/>
        <end position="689"/>
    </location>
</feature>
<dbReference type="SMART" id="SM00249">
    <property type="entry name" value="PHD"/>
    <property type="match status" value="2"/>
</dbReference>
<gene>
    <name evidence="7" type="ORF">F5Z01DRAFT_621131</name>
</gene>
<feature type="domain" description="PHD-type" evidence="6">
    <location>
        <begin position="718"/>
        <end position="765"/>
    </location>
</feature>
<keyword evidence="3" id="KW-0862">Zinc</keyword>
<dbReference type="InterPro" id="IPR013083">
    <property type="entry name" value="Znf_RING/FYVE/PHD"/>
</dbReference>
<feature type="region of interest" description="Disordered" evidence="5">
    <location>
        <begin position="590"/>
        <end position="621"/>
    </location>
</feature>
<evidence type="ECO:0000256" key="5">
    <source>
        <dbReference type="SAM" id="MobiDB-lite"/>
    </source>
</evidence>
<feature type="compositionally biased region" description="Basic and acidic residues" evidence="5">
    <location>
        <begin position="1144"/>
        <end position="1153"/>
    </location>
</feature>
<keyword evidence="1" id="KW-0479">Metal-binding</keyword>
<dbReference type="InterPro" id="IPR019787">
    <property type="entry name" value="Znf_PHD-finger"/>
</dbReference>
<feature type="region of interest" description="Disordered" evidence="5">
    <location>
        <begin position="1"/>
        <end position="226"/>
    </location>
</feature>
<dbReference type="Pfam" id="PF00628">
    <property type="entry name" value="PHD"/>
    <property type="match status" value="2"/>
</dbReference>
<keyword evidence="8" id="KW-1185">Reference proteome</keyword>
<feature type="region of interest" description="Disordered" evidence="5">
    <location>
        <begin position="1104"/>
        <end position="1153"/>
    </location>
</feature>
<dbReference type="Gene3D" id="3.30.40.10">
    <property type="entry name" value="Zinc/RING finger domain, C3HC4 (zinc finger)"/>
    <property type="match status" value="2"/>
</dbReference>
<accession>A0A9P7ZN15</accession>
<organism evidence="7 8">
    <name type="scientific">Emericellopsis atlantica</name>
    <dbReference type="NCBI Taxonomy" id="2614577"/>
    <lineage>
        <taxon>Eukaryota</taxon>
        <taxon>Fungi</taxon>
        <taxon>Dikarya</taxon>
        <taxon>Ascomycota</taxon>
        <taxon>Pezizomycotina</taxon>
        <taxon>Sordariomycetes</taxon>
        <taxon>Hypocreomycetidae</taxon>
        <taxon>Hypocreales</taxon>
        <taxon>Bionectriaceae</taxon>
        <taxon>Emericellopsis</taxon>
    </lineage>
</organism>
<feature type="compositionally biased region" description="Low complexity" evidence="5">
    <location>
        <begin position="1"/>
        <end position="16"/>
    </location>
</feature>
<feature type="compositionally biased region" description="Basic residues" evidence="5">
    <location>
        <begin position="388"/>
        <end position="397"/>
    </location>
</feature>
<evidence type="ECO:0000256" key="3">
    <source>
        <dbReference type="ARBA" id="ARBA00022833"/>
    </source>
</evidence>
<evidence type="ECO:0000313" key="8">
    <source>
        <dbReference type="Proteomes" id="UP000887229"/>
    </source>
</evidence>
<feature type="compositionally biased region" description="Basic residues" evidence="5">
    <location>
        <begin position="162"/>
        <end position="178"/>
    </location>
</feature>
<dbReference type="InterPro" id="IPR052819">
    <property type="entry name" value="Chromatin_regulatory_protein"/>
</dbReference>
<feature type="compositionally biased region" description="Polar residues" evidence="5">
    <location>
        <begin position="186"/>
        <end position="200"/>
    </location>
</feature>
<dbReference type="PANTHER" id="PTHR47636">
    <property type="entry name" value="TRANSCRIPTIONAL REGULATORY PROTEIN RCO1"/>
    <property type="match status" value="1"/>
</dbReference>
<evidence type="ECO:0000256" key="1">
    <source>
        <dbReference type="ARBA" id="ARBA00022723"/>
    </source>
</evidence>
<dbReference type="InterPro" id="IPR019786">
    <property type="entry name" value="Zinc_finger_PHD-type_CS"/>
</dbReference>
<evidence type="ECO:0000313" key="7">
    <source>
        <dbReference type="EMBL" id="KAG9254936.1"/>
    </source>
</evidence>
<dbReference type="EMBL" id="MU251252">
    <property type="protein sequence ID" value="KAG9254936.1"/>
    <property type="molecule type" value="Genomic_DNA"/>
</dbReference>
<dbReference type="GO" id="GO:0008270">
    <property type="term" value="F:zinc ion binding"/>
    <property type="evidence" value="ECO:0007669"/>
    <property type="project" value="UniProtKB-KW"/>
</dbReference>
<dbReference type="GO" id="GO:0006357">
    <property type="term" value="P:regulation of transcription by RNA polymerase II"/>
    <property type="evidence" value="ECO:0007669"/>
    <property type="project" value="TreeGrafter"/>
</dbReference>
<dbReference type="PANTHER" id="PTHR47636:SF1">
    <property type="entry name" value="TRANSCRIPTIONAL REGULATORY PROTEIN RCO1"/>
    <property type="match status" value="1"/>
</dbReference>
<dbReference type="InterPro" id="IPR011011">
    <property type="entry name" value="Znf_FYVE_PHD"/>
</dbReference>
<comment type="caution">
    <text evidence="7">The sequence shown here is derived from an EMBL/GenBank/DDBJ whole genome shotgun (WGS) entry which is preliminary data.</text>
</comment>
<dbReference type="CDD" id="cd15534">
    <property type="entry name" value="PHD2_PHF12_Rco1"/>
    <property type="match status" value="1"/>
</dbReference>
<evidence type="ECO:0000256" key="2">
    <source>
        <dbReference type="ARBA" id="ARBA00022771"/>
    </source>
</evidence>
<dbReference type="AlphaFoldDB" id="A0A9P7ZN15"/>
<feature type="compositionally biased region" description="Low complexity" evidence="5">
    <location>
        <begin position="612"/>
        <end position="621"/>
    </location>
</feature>